<keyword evidence="3 5" id="KW-0131">Cell cycle</keyword>
<protein>
    <recommendedName>
        <fullName evidence="5">Cell division protein SepF</fullName>
    </recommendedName>
</protein>
<dbReference type="GO" id="GO:0000917">
    <property type="term" value="P:division septum assembly"/>
    <property type="evidence" value="ECO:0007669"/>
    <property type="project" value="UniProtKB-KW"/>
</dbReference>
<dbReference type="InterPro" id="IPR023052">
    <property type="entry name" value="Cell_div_SepF"/>
</dbReference>
<dbReference type="HAMAP" id="MF_01197">
    <property type="entry name" value="SepF"/>
    <property type="match status" value="1"/>
</dbReference>
<dbReference type="InterPro" id="IPR038594">
    <property type="entry name" value="SepF-like_sf"/>
</dbReference>
<evidence type="ECO:0000256" key="4">
    <source>
        <dbReference type="ARBA" id="ARBA00044936"/>
    </source>
</evidence>
<sequence length="145" mass="16496">MSGKMVEKMKRLMGFEEDFENDVFEEEEELEQVAAKEVPRNSKIVNIHATTQMKVMLYEPLSYEEVPGIVDNLKARKAVIVNLQSIQDNDTAKTIFDFLNGAVYALEGTIQKVSSGIFILAPTNIDIDANIKKELENKVLFPWQK</sequence>
<dbReference type="OrthoDB" id="9815206at2"/>
<dbReference type="EMBL" id="CP007452">
    <property type="protein sequence ID" value="AHM56785.1"/>
    <property type="molecule type" value="Genomic_DNA"/>
</dbReference>
<dbReference type="PANTHER" id="PTHR35798:SF1">
    <property type="entry name" value="CELL DIVISION PROTEIN SEPF"/>
    <property type="match status" value="1"/>
</dbReference>
<dbReference type="HOGENOM" id="CLU_078499_4_0_9"/>
<comment type="function">
    <text evidence="4 5">Cell division protein that is part of the divisome complex and is recruited early to the Z-ring. Probably stimulates Z-ring formation, perhaps through the cross-linking of FtsZ protofilaments. Its function overlaps with FtsA.</text>
</comment>
<evidence type="ECO:0000313" key="6">
    <source>
        <dbReference type="EMBL" id="AHM56785.1"/>
    </source>
</evidence>
<dbReference type="InterPro" id="IPR007561">
    <property type="entry name" value="Cell_div_SepF/SepF-rel"/>
</dbReference>
<evidence type="ECO:0000256" key="1">
    <source>
        <dbReference type="ARBA" id="ARBA00022618"/>
    </source>
</evidence>
<dbReference type="STRING" id="1286171.EAL2_c14900"/>
<reference evidence="6 7" key="1">
    <citation type="journal article" date="2014" name="Genome Announc.">
        <title>Complete Genome Sequence of Amino Acid-Utilizing Eubacterium acidaminophilum al-2 (DSM 3953).</title>
        <authorList>
            <person name="Poehlein A."/>
            <person name="Andreesen J.R."/>
            <person name="Daniel R."/>
        </authorList>
    </citation>
    <scope>NUCLEOTIDE SEQUENCE [LARGE SCALE GENOMIC DNA]</scope>
    <source>
        <strain evidence="6 7">DSM 3953</strain>
    </source>
</reference>
<dbReference type="Gene3D" id="3.30.110.150">
    <property type="entry name" value="SepF-like protein"/>
    <property type="match status" value="1"/>
</dbReference>
<organism evidence="6 7">
    <name type="scientific">Peptoclostridium acidaminophilum DSM 3953</name>
    <dbReference type="NCBI Taxonomy" id="1286171"/>
    <lineage>
        <taxon>Bacteria</taxon>
        <taxon>Bacillati</taxon>
        <taxon>Bacillota</taxon>
        <taxon>Clostridia</taxon>
        <taxon>Peptostreptococcales</taxon>
        <taxon>Peptoclostridiaceae</taxon>
        <taxon>Peptoclostridium</taxon>
    </lineage>
</organism>
<dbReference type="AlphaFoldDB" id="W8T7C8"/>
<gene>
    <name evidence="5 6" type="primary">sepF</name>
    <name evidence="6" type="ORF">EAL2_c14900</name>
</gene>
<dbReference type="GO" id="GO:0005737">
    <property type="term" value="C:cytoplasm"/>
    <property type="evidence" value="ECO:0007669"/>
    <property type="project" value="UniProtKB-SubCell"/>
</dbReference>
<name>W8T7C8_PEPAC</name>
<evidence type="ECO:0000256" key="3">
    <source>
        <dbReference type="ARBA" id="ARBA00023306"/>
    </source>
</evidence>
<evidence type="ECO:0000313" key="7">
    <source>
        <dbReference type="Proteomes" id="UP000019591"/>
    </source>
</evidence>
<accession>W8T7C8</accession>
<dbReference type="Pfam" id="PF04472">
    <property type="entry name" value="SepF"/>
    <property type="match status" value="1"/>
</dbReference>
<keyword evidence="2 5" id="KW-0717">Septation</keyword>
<dbReference type="GO" id="GO:0043093">
    <property type="term" value="P:FtsZ-dependent cytokinesis"/>
    <property type="evidence" value="ECO:0007669"/>
    <property type="project" value="UniProtKB-UniRule"/>
</dbReference>
<keyword evidence="1 5" id="KW-0132">Cell division</keyword>
<proteinExistence type="inferred from homology"/>
<dbReference type="RefSeq" id="WP_025435768.1">
    <property type="nucleotide sequence ID" value="NZ_CP007452.1"/>
</dbReference>
<comment type="similarity">
    <text evidence="5">Belongs to the SepF family.</text>
</comment>
<dbReference type="Proteomes" id="UP000019591">
    <property type="component" value="Chromosome"/>
</dbReference>
<dbReference type="KEGG" id="eac:EAL2_c14900"/>
<keyword evidence="5" id="KW-0963">Cytoplasm</keyword>
<dbReference type="eggNOG" id="COG1799">
    <property type="taxonomic scope" value="Bacteria"/>
</dbReference>
<comment type="subunit">
    <text evidence="5">Homodimer. Interacts with FtsZ.</text>
</comment>
<dbReference type="PANTHER" id="PTHR35798">
    <property type="entry name" value="CELL DIVISION PROTEIN SEPF"/>
    <property type="match status" value="1"/>
</dbReference>
<dbReference type="PATRIC" id="fig|1286171.3.peg.1441"/>
<comment type="subcellular location">
    <subcellularLocation>
        <location evidence="5">Cytoplasm</location>
    </subcellularLocation>
    <text evidence="5">Localizes to the division site, in a FtsZ-dependent manner.</text>
</comment>
<evidence type="ECO:0000256" key="2">
    <source>
        <dbReference type="ARBA" id="ARBA00023210"/>
    </source>
</evidence>
<keyword evidence="7" id="KW-1185">Reference proteome</keyword>
<evidence type="ECO:0000256" key="5">
    <source>
        <dbReference type="HAMAP-Rule" id="MF_01197"/>
    </source>
</evidence>